<feature type="transmembrane region" description="Helical" evidence="1">
    <location>
        <begin position="251"/>
        <end position="274"/>
    </location>
</feature>
<evidence type="ECO:0000313" key="4">
    <source>
        <dbReference type="Proteomes" id="UP000245489"/>
    </source>
</evidence>
<feature type="domain" description="Acyltransferase 3" evidence="2">
    <location>
        <begin position="14"/>
        <end position="295"/>
    </location>
</feature>
<dbReference type="Pfam" id="PF01757">
    <property type="entry name" value="Acyl_transf_3"/>
    <property type="match status" value="1"/>
</dbReference>
<dbReference type="OrthoDB" id="9796461at2"/>
<keyword evidence="1" id="KW-0472">Membrane</keyword>
<evidence type="ECO:0000256" key="1">
    <source>
        <dbReference type="SAM" id="Phobius"/>
    </source>
</evidence>
<name>A0A316DWG9_9BACT</name>
<feature type="transmembrane region" description="Helical" evidence="1">
    <location>
        <begin position="286"/>
        <end position="308"/>
    </location>
</feature>
<comment type="caution">
    <text evidence="3">The sequence shown here is derived from an EMBL/GenBank/DDBJ whole genome shotgun (WGS) entry which is preliminary data.</text>
</comment>
<keyword evidence="3" id="KW-0012">Acyltransferase</keyword>
<dbReference type="AlphaFoldDB" id="A0A316DWG9"/>
<evidence type="ECO:0000313" key="3">
    <source>
        <dbReference type="EMBL" id="PWK22394.1"/>
    </source>
</evidence>
<dbReference type="GO" id="GO:0016747">
    <property type="term" value="F:acyltransferase activity, transferring groups other than amino-acyl groups"/>
    <property type="evidence" value="ECO:0007669"/>
    <property type="project" value="InterPro"/>
</dbReference>
<feature type="transmembrane region" description="Helical" evidence="1">
    <location>
        <begin position="196"/>
        <end position="213"/>
    </location>
</feature>
<gene>
    <name evidence="3" type="ORF">LV89_03459</name>
</gene>
<dbReference type="Proteomes" id="UP000245489">
    <property type="component" value="Unassembled WGS sequence"/>
</dbReference>
<proteinExistence type="predicted"/>
<feature type="transmembrane region" description="Helical" evidence="1">
    <location>
        <begin position="118"/>
        <end position="137"/>
    </location>
</feature>
<keyword evidence="1" id="KW-1133">Transmembrane helix</keyword>
<keyword evidence="3" id="KW-0808">Transferase</keyword>
<dbReference type="InterPro" id="IPR002656">
    <property type="entry name" value="Acyl_transf_3_dom"/>
</dbReference>
<feature type="transmembrane region" description="Helical" evidence="1">
    <location>
        <begin position="219"/>
        <end position="244"/>
    </location>
</feature>
<evidence type="ECO:0000259" key="2">
    <source>
        <dbReference type="Pfam" id="PF01757"/>
    </source>
</evidence>
<keyword evidence="1" id="KW-0812">Transmembrane</keyword>
<feature type="transmembrane region" description="Helical" evidence="1">
    <location>
        <begin position="37"/>
        <end position="61"/>
    </location>
</feature>
<feature type="transmembrane region" description="Helical" evidence="1">
    <location>
        <begin position="82"/>
        <end position="106"/>
    </location>
</feature>
<accession>A0A316DWG9</accession>
<organism evidence="3 4">
    <name type="scientific">Arcicella aurantiaca</name>
    <dbReference type="NCBI Taxonomy" id="591202"/>
    <lineage>
        <taxon>Bacteria</taxon>
        <taxon>Pseudomonadati</taxon>
        <taxon>Bacteroidota</taxon>
        <taxon>Cytophagia</taxon>
        <taxon>Cytophagales</taxon>
        <taxon>Flectobacillaceae</taxon>
        <taxon>Arcicella</taxon>
    </lineage>
</organism>
<protein>
    <submittedName>
        <fullName evidence="3">Acyltransferase-like protein</fullName>
    </submittedName>
</protein>
<dbReference type="EMBL" id="QGGO01000020">
    <property type="protein sequence ID" value="PWK22394.1"/>
    <property type="molecule type" value="Genomic_DNA"/>
</dbReference>
<keyword evidence="4" id="KW-1185">Reference proteome</keyword>
<feature type="transmembrane region" description="Helical" evidence="1">
    <location>
        <begin position="168"/>
        <end position="184"/>
    </location>
</feature>
<reference evidence="3 4" key="1">
    <citation type="submission" date="2018-05" db="EMBL/GenBank/DDBJ databases">
        <title>Genomic Encyclopedia of Archaeal and Bacterial Type Strains, Phase II (KMG-II): from individual species to whole genera.</title>
        <authorList>
            <person name="Goeker M."/>
        </authorList>
    </citation>
    <scope>NUCLEOTIDE SEQUENCE [LARGE SCALE GENOMIC DNA]</scope>
    <source>
        <strain evidence="3 4">DSM 22214</strain>
    </source>
</reference>
<dbReference type="RefSeq" id="WP_109744152.1">
    <property type="nucleotide sequence ID" value="NZ_QGGO01000020.1"/>
</dbReference>
<feature type="transmembrane region" description="Helical" evidence="1">
    <location>
        <begin position="144"/>
        <end position="162"/>
    </location>
</feature>
<sequence>MKNEGQIDLNLSSLLKFVSILQIMVCHYDQSFPLGQAFSIILFPGCIAVSIFFFLSGYGLMESTLLKSTSNWSFIKQRFLRVLMPLLIVNGFLYTILCGIFTLNFSINTLLYRTFDNWFVQVILLFYLFFLASFNLGKTKIEKSLWIFGFTIGYVYLAWFVVKLPSPYVNAIMAFPMGCFYALFRKDIAEKLKDKYWILLLYGIIMLIAFLGINHVKFMIIREIFYCITINITLVILNIFLLNYYPFKNQYLIKTITILGVLSYEVYLVHPWIIDFFKLSSFNKNFIIFTFISIICAKILNLVSLRFLNYINKL</sequence>